<name>A0A8E2JBC8_9PEZI</name>
<reference evidence="1 2" key="1">
    <citation type="journal article" date="2016" name="Nat. Commun.">
        <title>Ectomycorrhizal ecology is imprinted in the genome of the dominant symbiotic fungus Cenococcum geophilum.</title>
        <authorList>
            <consortium name="DOE Joint Genome Institute"/>
            <person name="Peter M."/>
            <person name="Kohler A."/>
            <person name="Ohm R.A."/>
            <person name="Kuo A."/>
            <person name="Krutzmann J."/>
            <person name="Morin E."/>
            <person name="Arend M."/>
            <person name="Barry K.W."/>
            <person name="Binder M."/>
            <person name="Choi C."/>
            <person name="Clum A."/>
            <person name="Copeland A."/>
            <person name="Grisel N."/>
            <person name="Haridas S."/>
            <person name="Kipfer T."/>
            <person name="LaButti K."/>
            <person name="Lindquist E."/>
            <person name="Lipzen A."/>
            <person name="Maire R."/>
            <person name="Meier B."/>
            <person name="Mihaltcheva S."/>
            <person name="Molinier V."/>
            <person name="Murat C."/>
            <person name="Poggeler S."/>
            <person name="Quandt C.A."/>
            <person name="Sperisen C."/>
            <person name="Tritt A."/>
            <person name="Tisserant E."/>
            <person name="Crous P.W."/>
            <person name="Henrissat B."/>
            <person name="Nehls U."/>
            <person name="Egli S."/>
            <person name="Spatafora J.W."/>
            <person name="Grigoriev I.V."/>
            <person name="Martin F.M."/>
        </authorList>
    </citation>
    <scope>NUCLEOTIDE SEQUENCE [LARGE SCALE GENOMIC DNA]</scope>
    <source>
        <strain evidence="1 2">CBS 459.81</strain>
    </source>
</reference>
<evidence type="ECO:0000313" key="1">
    <source>
        <dbReference type="EMBL" id="OCK76203.1"/>
    </source>
</evidence>
<organism evidence="1 2">
    <name type="scientific">Lepidopterella palustris CBS 459.81</name>
    <dbReference type="NCBI Taxonomy" id="1314670"/>
    <lineage>
        <taxon>Eukaryota</taxon>
        <taxon>Fungi</taxon>
        <taxon>Dikarya</taxon>
        <taxon>Ascomycota</taxon>
        <taxon>Pezizomycotina</taxon>
        <taxon>Dothideomycetes</taxon>
        <taxon>Pleosporomycetidae</taxon>
        <taxon>Mytilinidiales</taxon>
        <taxon>Argynnaceae</taxon>
        <taxon>Lepidopterella</taxon>
    </lineage>
</organism>
<dbReference type="Proteomes" id="UP000250266">
    <property type="component" value="Unassembled WGS sequence"/>
</dbReference>
<proteinExistence type="predicted"/>
<gene>
    <name evidence="1" type="ORF">K432DRAFT_306867</name>
</gene>
<dbReference type="EMBL" id="KV745233">
    <property type="protein sequence ID" value="OCK76203.1"/>
    <property type="molecule type" value="Genomic_DNA"/>
</dbReference>
<keyword evidence="2" id="KW-1185">Reference proteome</keyword>
<accession>A0A8E2JBC8</accession>
<sequence>PIALFLSALGERIFSASAVVEVNGFFSNETNGAVAFHNLDKGTLKTRVYIVVSVSLFGLEACPCGLLTRYILETTNQSNRYPVRNTFGRPMEGLLDWKKCTKMRILFHGLGN</sequence>
<dbReference type="AlphaFoldDB" id="A0A8E2JBC8"/>
<feature type="non-terminal residue" evidence="1">
    <location>
        <position position="1"/>
    </location>
</feature>
<evidence type="ECO:0000313" key="2">
    <source>
        <dbReference type="Proteomes" id="UP000250266"/>
    </source>
</evidence>
<protein>
    <submittedName>
        <fullName evidence="1">Uncharacterized protein</fullName>
    </submittedName>
</protein>